<proteinExistence type="predicted"/>
<keyword evidence="1" id="KW-0812">Transmembrane</keyword>
<dbReference type="Proteomes" id="UP001204746">
    <property type="component" value="Unassembled WGS sequence"/>
</dbReference>
<name>A0ABT1V974_9ACTN</name>
<protein>
    <submittedName>
        <fullName evidence="2">Uncharacterized protein</fullName>
    </submittedName>
</protein>
<keyword evidence="3" id="KW-1185">Reference proteome</keyword>
<organism evidence="2 3">
    <name type="scientific">Streptomyces rugosispiralis</name>
    <dbReference type="NCBI Taxonomy" id="2967341"/>
    <lineage>
        <taxon>Bacteria</taxon>
        <taxon>Bacillati</taxon>
        <taxon>Actinomycetota</taxon>
        <taxon>Actinomycetes</taxon>
        <taxon>Kitasatosporales</taxon>
        <taxon>Streptomycetaceae</taxon>
        <taxon>Streptomyces</taxon>
    </lineage>
</organism>
<keyword evidence="1" id="KW-1133">Transmembrane helix</keyword>
<evidence type="ECO:0000313" key="2">
    <source>
        <dbReference type="EMBL" id="MCQ8193953.1"/>
    </source>
</evidence>
<evidence type="ECO:0000313" key="3">
    <source>
        <dbReference type="Proteomes" id="UP001204746"/>
    </source>
</evidence>
<dbReference type="EMBL" id="JANIAA010000040">
    <property type="protein sequence ID" value="MCQ8193953.1"/>
    <property type="molecule type" value="Genomic_DNA"/>
</dbReference>
<dbReference type="RefSeq" id="WP_256654748.1">
    <property type="nucleotide sequence ID" value="NZ_JANIAA010000040.1"/>
</dbReference>
<gene>
    <name evidence="2" type="ORF">NP777_38080</name>
</gene>
<reference evidence="2 3" key="1">
    <citation type="submission" date="2022-07" db="EMBL/GenBank/DDBJ databases">
        <authorList>
            <person name="Phongsopitanun W."/>
            <person name="Tanasupawat S."/>
        </authorList>
    </citation>
    <scope>NUCLEOTIDE SEQUENCE [LARGE SCALE GENOMIC DNA]</scope>
    <source>
        <strain evidence="2 3">RCU-064</strain>
    </source>
</reference>
<keyword evidence="1" id="KW-0472">Membrane</keyword>
<accession>A0ABT1V974</accession>
<sequence length="54" mass="5895">MPHAEKLAWRMPPLALLKPVQWSAGTRLGMMALRGYLVLSALLLLIKAIRLGGA</sequence>
<comment type="caution">
    <text evidence="2">The sequence shown here is derived from an EMBL/GenBank/DDBJ whole genome shotgun (WGS) entry which is preliminary data.</text>
</comment>
<feature type="transmembrane region" description="Helical" evidence="1">
    <location>
        <begin position="20"/>
        <end position="46"/>
    </location>
</feature>
<evidence type="ECO:0000256" key="1">
    <source>
        <dbReference type="SAM" id="Phobius"/>
    </source>
</evidence>